<evidence type="ECO:0000256" key="3">
    <source>
        <dbReference type="ARBA" id="ARBA00012922"/>
    </source>
</evidence>
<comment type="catalytic activity">
    <reaction evidence="1">
        <text>a monocarboxylic acid amide + H2O = a monocarboxylate + NH4(+)</text>
        <dbReference type="Rhea" id="RHEA:12020"/>
        <dbReference type="ChEBI" id="CHEBI:15377"/>
        <dbReference type="ChEBI" id="CHEBI:28938"/>
        <dbReference type="ChEBI" id="CHEBI:35757"/>
        <dbReference type="ChEBI" id="CHEBI:83628"/>
        <dbReference type="EC" id="3.5.1.4"/>
    </reaction>
</comment>
<evidence type="ECO:0000256" key="6">
    <source>
        <dbReference type="PIRSR" id="PIRSR001221-2"/>
    </source>
</evidence>
<feature type="active site" description="Acyl-ester intermediate" evidence="5">
    <location>
        <position position="233"/>
    </location>
</feature>
<dbReference type="EMBL" id="JAVRRD010000006">
    <property type="protein sequence ID" value="KAK5057483.1"/>
    <property type="molecule type" value="Genomic_DNA"/>
</dbReference>
<dbReference type="SUPFAM" id="SSF75304">
    <property type="entry name" value="Amidase signature (AS) enzymes"/>
    <property type="match status" value="1"/>
</dbReference>
<name>A0AAV9NIP4_9EURO</name>
<dbReference type="InterPro" id="IPR036928">
    <property type="entry name" value="AS_sf"/>
</dbReference>
<accession>A0AAV9NIP4</accession>
<feature type="binding site" evidence="6">
    <location>
        <position position="209"/>
    </location>
    <ligand>
        <name>substrate</name>
    </ligand>
</feature>
<evidence type="ECO:0000256" key="1">
    <source>
        <dbReference type="ARBA" id="ARBA00001311"/>
    </source>
</evidence>
<evidence type="ECO:0000313" key="8">
    <source>
        <dbReference type="EMBL" id="KAK5057483.1"/>
    </source>
</evidence>
<organism evidence="8 9">
    <name type="scientific">Exophiala bonariae</name>
    <dbReference type="NCBI Taxonomy" id="1690606"/>
    <lineage>
        <taxon>Eukaryota</taxon>
        <taxon>Fungi</taxon>
        <taxon>Dikarya</taxon>
        <taxon>Ascomycota</taxon>
        <taxon>Pezizomycotina</taxon>
        <taxon>Eurotiomycetes</taxon>
        <taxon>Chaetothyriomycetidae</taxon>
        <taxon>Chaetothyriales</taxon>
        <taxon>Herpotrichiellaceae</taxon>
        <taxon>Exophiala</taxon>
    </lineage>
</organism>
<protein>
    <recommendedName>
        <fullName evidence="3">amidase</fullName>
        <ecNumber evidence="3">3.5.1.4</ecNumber>
    </recommendedName>
</protein>
<reference evidence="8 9" key="1">
    <citation type="submission" date="2023-08" db="EMBL/GenBank/DDBJ databases">
        <title>Black Yeasts Isolated from many extreme environments.</title>
        <authorList>
            <person name="Coleine C."/>
            <person name="Stajich J.E."/>
            <person name="Selbmann L."/>
        </authorList>
    </citation>
    <scope>NUCLEOTIDE SEQUENCE [LARGE SCALE GENOMIC DNA]</scope>
    <source>
        <strain evidence="8 9">CCFEE 5792</strain>
    </source>
</reference>
<evidence type="ECO:0000256" key="4">
    <source>
        <dbReference type="ARBA" id="ARBA00022801"/>
    </source>
</evidence>
<dbReference type="Proteomes" id="UP001358417">
    <property type="component" value="Unassembled WGS sequence"/>
</dbReference>
<keyword evidence="9" id="KW-1185">Reference proteome</keyword>
<dbReference type="PROSITE" id="PS00571">
    <property type="entry name" value="AMIDASES"/>
    <property type="match status" value="1"/>
</dbReference>
<dbReference type="EC" id="3.5.1.4" evidence="3"/>
<comment type="similarity">
    <text evidence="2">Belongs to the amidase family.</text>
</comment>
<evidence type="ECO:0000259" key="7">
    <source>
        <dbReference type="Pfam" id="PF01425"/>
    </source>
</evidence>
<evidence type="ECO:0000313" key="9">
    <source>
        <dbReference type="Proteomes" id="UP001358417"/>
    </source>
</evidence>
<evidence type="ECO:0000256" key="5">
    <source>
        <dbReference type="PIRSR" id="PIRSR001221-1"/>
    </source>
</evidence>
<evidence type="ECO:0000256" key="2">
    <source>
        <dbReference type="ARBA" id="ARBA00009199"/>
    </source>
</evidence>
<dbReference type="InterPro" id="IPR020556">
    <property type="entry name" value="Amidase_CS"/>
</dbReference>
<feature type="active site" description="Charge relay system" evidence="5">
    <location>
        <position position="134"/>
    </location>
</feature>
<proteinExistence type="inferred from homology"/>
<dbReference type="Pfam" id="PF01425">
    <property type="entry name" value="Amidase"/>
    <property type="match status" value="1"/>
</dbReference>
<sequence length="560" mass="61225">MVTQSWEAKAEKARERLARSIAKEWLLDKSSCPSHGRLNVMDVPEESGRLSVEEILITNSDASGLVSKMEIGEWTAEQVTVAYLKRATIGHQLLNMATEFMVEDALAQARALDEYYRQHKKLVGPLHGVPISTKEHISHKGRLVHASYVALVDNVAAEDAFLVRLLKASGAVFHLRTNEPQTMMTGDTENNLTGRTKNGHNLRLANGGSSGGEGASVSFKCAAIGLGTDIGGSIRIPAAFNGCYGFRPTACRLPYGGVFLPGEGQESIRCVIGPLTRGIDDIELLMSSVLVQKPWEEELSLVPLPWKSAATSKNITIGVMWSDGIVNPQPPMQRALRMTVEKLKAAGVTVVDFEPYKTAEAMDIITSKQGSIFDSSLDNLLTYIALFFPDGGKTQWDLLKQSGEPVYQQSRAMLEIAREITVAENWAYNARRDALRNEFHSLMTQRGVNVILTAPYPGAAPLVGTVDYGVYTMLWNMLDMPALVMPVGLTVDPTLDRKSPSYQTISEYDKGQFDKFDAEDSVGAPVCVQVVGKHFRDEETIAAARIIEVALARTAVVPAL</sequence>
<dbReference type="RefSeq" id="XP_064708601.1">
    <property type="nucleotide sequence ID" value="XM_064855012.1"/>
</dbReference>
<gene>
    <name evidence="8" type="ORF">LTR84_011483</name>
</gene>
<comment type="caution">
    <text evidence="8">The sequence shown here is derived from an EMBL/GenBank/DDBJ whole genome shotgun (WGS) entry which is preliminary data.</text>
</comment>
<dbReference type="GO" id="GO:0004040">
    <property type="term" value="F:amidase activity"/>
    <property type="evidence" value="ECO:0007669"/>
    <property type="project" value="UniProtKB-EC"/>
</dbReference>
<dbReference type="PANTHER" id="PTHR46072">
    <property type="entry name" value="AMIDASE-RELATED-RELATED"/>
    <property type="match status" value="1"/>
</dbReference>
<feature type="active site" description="Charge relay system" evidence="5">
    <location>
        <position position="209"/>
    </location>
</feature>
<feature type="binding site" evidence="6">
    <location>
        <begin position="230"/>
        <end position="233"/>
    </location>
    <ligand>
        <name>substrate</name>
    </ligand>
</feature>
<dbReference type="InterPro" id="IPR023631">
    <property type="entry name" value="Amidase_dom"/>
</dbReference>
<dbReference type="PIRSF" id="PIRSF001221">
    <property type="entry name" value="Amidase_fungi"/>
    <property type="match status" value="1"/>
</dbReference>
<dbReference type="GeneID" id="89979633"/>
<dbReference type="PANTHER" id="PTHR46072:SF4">
    <property type="entry name" value="AMIDASE C550.07-RELATED"/>
    <property type="match status" value="1"/>
</dbReference>
<dbReference type="AlphaFoldDB" id="A0AAV9NIP4"/>
<feature type="binding site" evidence="6">
    <location>
        <position position="183"/>
    </location>
    <ligand>
        <name>substrate</name>
    </ligand>
</feature>
<feature type="domain" description="Amidase" evidence="7">
    <location>
        <begin position="79"/>
        <end position="540"/>
    </location>
</feature>
<dbReference type="Gene3D" id="3.90.1300.10">
    <property type="entry name" value="Amidase signature (AS) domain"/>
    <property type="match status" value="1"/>
</dbReference>
<keyword evidence="4" id="KW-0378">Hydrolase</keyword>